<gene>
    <name evidence="8" type="ORF">MYAM1_002641</name>
</gene>
<evidence type="ECO:0000256" key="2">
    <source>
        <dbReference type="ARBA" id="ARBA00023015"/>
    </source>
</evidence>
<reference evidence="8 9" key="1">
    <citation type="submission" date="2023-03" db="EMBL/GenBank/DDBJ databases">
        <title>Mating type loci evolution in Malassezia.</title>
        <authorList>
            <person name="Coelho M.A."/>
        </authorList>
    </citation>
    <scope>NUCLEOTIDE SEQUENCE [LARGE SCALE GENOMIC DNA]</scope>
    <source>
        <strain evidence="8 9">CBS 9725</strain>
    </source>
</reference>
<dbReference type="AlphaFoldDB" id="A0AAJ6CI47"/>
<dbReference type="Proteomes" id="UP001219567">
    <property type="component" value="Chromosome 3"/>
</dbReference>
<dbReference type="Pfam" id="PF00172">
    <property type="entry name" value="Zn_clus"/>
    <property type="match status" value="1"/>
</dbReference>
<keyword evidence="2" id="KW-0805">Transcription regulation</keyword>
<dbReference type="SUPFAM" id="SSF57701">
    <property type="entry name" value="Zn2/Cys6 DNA-binding domain"/>
    <property type="match status" value="2"/>
</dbReference>
<accession>A0AAJ6CI47</accession>
<feature type="domain" description="Zn(2)-C6 fungal-type" evidence="7">
    <location>
        <begin position="334"/>
        <end position="369"/>
    </location>
</feature>
<dbReference type="GO" id="GO:0000981">
    <property type="term" value="F:DNA-binding transcription factor activity, RNA polymerase II-specific"/>
    <property type="evidence" value="ECO:0007669"/>
    <property type="project" value="InterPro"/>
</dbReference>
<keyword evidence="1" id="KW-0479">Metal-binding</keyword>
<evidence type="ECO:0000256" key="5">
    <source>
        <dbReference type="ARBA" id="ARBA00023242"/>
    </source>
</evidence>
<feature type="region of interest" description="Disordered" evidence="6">
    <location>
        <begin position="1"/>
        <end position="22"/>
    </location>
</feature>
<feature type="compositionally biased region" description="Polar residues" evidence="6">
    <location>
        <begin position="822"/>
        <end position="831"/>
    </location>
</feature>
<feature type="region of interest" description="Disordered" evidence="6">
    <location>
        <begin position="303"/>
        <end position="324"/>
    </location>
</feature>
<keyword evidence="9" id="KW-1185">Reference proteome</keyword>
<evidence type="ECO:0000256" key="3">
    <source>
        <dbReference type="ARBA" id="ARBA00023125"/>
    </source>
</evidence>
<dbReference type="Gene3D" id="4.10.240.10">
    <property type="entry name" value="Zn(2)-C6 fungal-type DNA-binding domain"/>
    <property type="match status" value="2"/>
</dbReference>
<evidence type="ECO:0000256" key="6">
    <source>
        <dbReference type="SAM" id="MobiDB-lite"/>
    </source>
</evidence>
<dbReference type="PANTHER" id="PTHR31668">
    <property type="entry name" value="GLUCOSE TRANSPORT TRANSCRIPTION REGULATOR RGT1-RELATED-RELATED"/>
    <property type="match status" value="1"/>
</dbReference>
<keyword evidence="4" id="KW-0804">Transcription</keyword>
<organism evidence="8 9">
    <name type="scientific">Malassezia yamatoensis</name>
    <dbReference type="NCBI Taxonomy" id="253288"/>
    <lineage>
        <taxon>Eukaryota</taxon>
        <taxon>Fungi</taxon>
        <taxon>Dikarya</taxon>
        <taxon>Basidiomycota</taxon>
        <taxon>Ustilaginomycotina</taxon>
        <taxon>Malasseziomycetes</taxon>
        <taxon>Malasseziales</taxon>
        <taxon>Malasseziaceae</taxon>
        <taxon>Malassezia</taxon>
    </lineage>
</organism>
<sequence>MTYPVPTGYTRWNGDGAPVRREESASNPLEIGIQNEWSSATLAYLPSFEAGNEYSSPSRPKKLGKTCGECRRQHLRCDYSLREEVAVAYTRQTGTELAPVRCTRCEHRGTECTQVSASLSRYYPRPSRTGRRIELGRQLHGSAVYPETEEPNAYLAQKAQHAHHQQDLTWPRLYLRMIKTFFTYTHSHFPIISYEQFSFAFNASYGDLKRMAQCINDVADGKSPELSFNWSKYRYYHRGNAQHACTPETLEVLISVMLAWAARHMHLPFDSLDPSTFAKMGKTSLVQAILDDPDLGYKRMQTPYDAKRRHSESSSLASAEDPVKRRIKRRQGVACDTCRLRRVRCDLMEQPPGSNACSRCRVKRIVCTDRYIQWKQQRDSQKTAASHRSENAPLPLAVTCVQLLPEVNEFELDETLSPSTLSFTQQELLECGIMRENVCNLLLNHALMLVHKYKLQHTCNVQSAQCLLLLATLMDYTRPEMALSAQFAAVRHLQTLFPYVHIDLTGIEDPAYAHEQLYLMYSARTHLSGWVHDAIFNVSFLRLPGFSSEWLVIGERRDQQEADSSNKKFPVKPLQELRKHMHENVPVTTALLLVLCSSSHLGRIAHRISEEILIPLQEQSSFPSLDQVKQVSDQVHNLWEDLYFVESAHQFMTRRARPAVRSLRAMSVVHWTTMVYTLLFILYHTITRKLRDWFITNNSQLSRGSTSEEERSCVLDAMRCLLQESQERLLCMCRVFAHLARSQRTTSLLHCGSALTRQLFRVAQILARAQPVEGGDEPLIGRNLPRSSSEASVASVNFLLNPAQGASQGVGVGANPRKSTQDDSTTGTEPSSDSHTDEKPEWDSSRPGAMILDPELCLTIPTTRTLSAFTKEAKREEIDACIEALGQIGFAFAGLETEIRRIVDIVHAMS</sequence>
<feature type="region of interest" description="Disordered" evidence="6">
    <location>
        <begin position="807"/>
        <end position="848"/>
    </location>
</feature>
<dbReference type="GO" id="GO:0003677">
    <property type="term" value="F:DNA binding"/>
    <property type="evidence" value="ECO:0007669"/>
    <property type="project" value="UniProtKB-KW"/>
</dbReference>
<keyword evidence="3" id="KW-0238">DNA-binding</keyword>
<dbReference type="PROSITE" id="PS50048">
    <property type="entry name" value="ZN2_CY6_FUNGAL_2"/>
    <property type="match status" value="1"/>
</dbReference>
<dbReference type="EMBL" id="CP119945">
    <property type="protein sequence ID" value="WFC99895.1"/>
    <property type="molecule type" value="Genomic_DNA"/>
</dbReference>
<evidence type="ECO:0000313" key="8">
    <source>
        <dbReference type="EMBL" id="WFC99895.1"/>
    </source>
</evidence>
<feature type="compositionally biased region" description="Basic and acidic residues" evidence="6">
    <location>
        <begin position="832"/>
        <end position="844"/>
    </location>
</feature>
<dbReference type="InterPro" id="IPR036864">
    <property type="entry name" value="Zn2-C6_fun-type_DNA-bd_sf"/>
</dbReference>
<protein>
    <recommendedName>
        <fullName evidence="7">Zn(2)-C6 fungal-type domain-containing protein</fullName>
    </recommendedName>
</protein>
<dbReference type="InterPro" id="IPR001138">
    <property type="entry name" value="Zn2Cys6_DnaBD"/>
</dbReference>
<dbReference type="GO" id="GO:0008270">
    <property type="term" value="F:zinc ion binding"/>
    <property type="evidence" value="ECO:0007669"/>
    <property type="project" value="InterPro"/>
</dbReference>
<evidence type="ECO:0000256" key="1">
    <source>
        <dbReference type="ARBA" id="ARBA00022723"/>
    </source>
</evidence>
<evidence type="ECO:0000259" key="7">
    <source>
        <dbReference type="PROSITE" id="PS50048"/>
    </source>
</evidence>
<dbReference type="PANTHER" id="PTHR31668:SF26">
    <property type="entry name" value="GLUCOSE TRANSPORT TRANSCRIPTION REGULATOR RGT1-RELATED"/>
    <property type="match status" value="1"/>
</dbReference>
<evidence type="ECO:0000256" key="4">
    <source>
        <dbReference type="ARBA" id="ARBA00023163"/>
    </source>
</evidence>
<dbReference type="CDD" id="cd00067">
    <property type="entry name" value="GAL4"/>
    <property type="match status" value="2"/>
</dbReference>
<dbReference type="PROSITE" id="PS00463">
    <property type="entry name" value="ZN2_CY6_FUNGAL_1"/>
    <property type="match status" value="1"/>
</dbReference>
<name>A0AAJ6CI47_9BASI</name>
<keyword evidence="5" id="KW-0539">Nucleus</keyword>
<evidence type="ECO:0000313" key="9">
    <source>
        <dbReference type="Proteomes" id="UP001219567"/>
    </source>
</evidence>
<dbReference type="InterPro" id="IPR050797">
    <property type="entry name" value="Carb_Metab_Trans_Reg"/>
</dbReference>
<proteinExistence type="predicted"/>
<dbReference type="SMART" id="SM00066">
    <property type="entry name" value="GAL4"/>
    <property type="match status" value="2"/>
</dbReference>